<protein>
    <submittedName>
        <fullName evidence="1">Uncharacterized protein</fullName>
    </submittedName>
</protein>
<proteinExistence type="predicted"/>
<name>A0A2T0LNP5_9ACTN</name>
<dbReference type="RefSeq" id="WP_281262697.1">
    <property type="nucleotide sequence ID" value="NZ_PVNG01000050.1"/>
</dbReference>
<comment type="caution">
    <text evidence="1">The sequence shown here is derived from an EMBL/GenBank/DDBJ whole genome shotgun (WGS) entry which is preliminary data.</text>
</comment>
<dbReference type="AlphaFoldDB" id="A0A2T0LNP5"/>
<reference evidence="1 2" key="1">
    <citation type="submission" date="2018-03" db="EMBL/GenBank/DDBJ databases">
        <title>Genomic Encyclopedia of Type Strains, Phase III (KMG-III): the genomes of soil and plant-associated and newly described type strains.</title>
        <authorList>
            <person name="Whitman W."/>
        </authorList>
    </citation>
    <scope>NUCLEOTIDE SEQUENCE [LARGE SCALE GENOMIC DNA]</scope>
    <source>
        <strain evidence="1 2">CGMCC 4.7104</strain>
    </source>
</reference>
<evidence type="ECO:0000313" key="1">
    <source>
        <dbReference type="EMBL" id="PRX44817.1"/>
    </source>
</evidence>
<dbReference type="Proteomes" id="UP000238312">
    <property type="component" value="Unassembled WGS sequence"/>
</dbReference>
<dbReference type="EMBL" id="PVNG01000050">
    <property type="protein sequence ID" value="PRX44817.1"/>
    <property type="molecule type" value="Genomic_DNA"/>
</dbReference>
<keyword evidence="2" id="KW-1185">Reference proteome</keyword>
<evidence type="ECO:0000313" key="2">
    <source>
        <dbReference type="Proteomes" id="UP000238312"/>
    </source>
</evidence>
<accession>A0A2T0LNP5</accession>
<sequence length="40" mass="4468">MVNADPLYLELVFNLSSQTAIEYADIARSLLERPIEATLS</sequence>
<organism evidence="1 2">
    <name type="scientific">Nonomuraea fuscirosea</name>
    <dbReference type="NCBI Taxonomy" id="1291556"/>
    <lineage>
        <taxon>Bacteria</taxon>
        <taxon>Bacillati</taxon>
        <taxon>Actinomycetota</taxon>
        <taxon>Actinomycetes</taxon>
        <taxon>Streptosporangiales</taxon>
        <taxon>Streptosporangiaceae</taxon>
        <taxon>Nonomuraea</taxon>
    </lineage>
</organism>
<gene>
    <name evidence="1" type="ORF">B0I32_15030</name>
</gene>